<dbReference type="Proteomes" id="UP000599074">
    <property type="component" value="Unassembled WGS sequence"/>
</dbReference>
<name>A0A8J3THL4_9ACTN</name>
<dbReference type="EMBL" id="BOON01000077">
    <property type="protein sequence ID" value="GII26409.1"/>
    <property type="molecule type" value="Genomic_DNA"/>
</dbReference>
<organism evidence="1 2">
    <name type="scientific">Planosporangium mesophilum</name>
    <dbReference type="NCBI Taxonomy" id="689768"/>
    <lineage>
        <taxon>Bacteria</taxon>
        <taxon>Bacillati</taxon>
        <taxon>Actinomycetota</taxon>
        <taxon>Actinomycetes</taxon>
        <taxon>Micromonosporales</taxon>
        <taxon>Micromonosporaceae</taxon>
        <taxon>Planosporangium</taxon>
    </lineage>
</organism>
<accession>A0A8J3THL4</accession>
<proteinExistence type="predicted"/>
<dbReference type="AlphaFoldDB" id="A0A8J3THL4"/>
<sequence>MAVADRYLAPGWFTRAVFNPAVAFLTRHGVSILGSRVLAVRGRTSGAWRTTPVNLLEYDGRRYLVSPRGHGQWVRNLRAAGTGELRVGKRVEVFRSRELTDDEKVPVLRAYLTRWRVEAGAFFDGVRPDAGDERFRAIAPNHPAFEVLSST</sequence>
<evidence type="ECO:0000313" key="1">
    <source>
        <dbReference type="EMBL" id="GII26409.1"/>
    </source>
</evidence>
<dbReference type="GO" id="GO:0016491">
    <property type="term" value="F:oxidoreductase activity"/>
    <property type="evidence" value="ECO:0007669"/>
    <property type="project" value="InterPro"/>
</dbReference>
<dbReference type="NCBIfam" id="TIGR00026">
    <property type="entry name" value="hi_GC_TIGR00026"/>
    <property type="match status" value="1"/>
</dbReference>
<dbReference type="InterPro" id="IPR004378">
    <property type="entry name" value="F420H2_quin_Rdtase"/>
</dbReference>
<gene>
    <name evidence="1" type="ORF">Pme01_60060</name>
</gene>
<keyword evidence="2" id="KW-1185">Reference proteome</keyword>
<dbReference type="Pfam" id="PF04075">
    <property type="entry name" value="F420H2_quin_red"/>
    <property type="match status" value="1"/>
</dbReference>
<evidence type="ECO:0000313" key="2">
    <source>
        <dbReference type="Proteomes" id="UP000599074"/>
    </source>
</evidence>
<protein>
    <submittedName>
        <fullName evidence="1">Nitroreductase</fullName>
    </submittedName>
</protein>
<dbReference type="InterPro" id="IPR012349">
    <property type="entry name" value="Split_barrel_FMN-bd"/>
</dbReference>
<comment type="caution">
    <text evidence="1">The sequence shown here is derived from an EMBL/GenBank/DDBJ whole genome shotgun (WGS) entry which is preliminary data.</text>
</comment>
<reference evidence="1" key="1">
    <citation type="submission" date="2021-01" db="EMBL/GenBank/DDBJ databases">
        <title>Whole genome shotgun sequence of Planosporangium mesophilum NBRC 109066.</title>
        <authorList>
            <person name="Komaki H."/>
            <person name="Tamura T."/>
        </authorList>
    </citation>
    <scope>NUCLEOTIDE SEQUENCE</scope>
    <source>
        <strain evidence="1">NBRC 109066</strain>
    </source>
</reference>
<dbReference type="Gene3D" id="2.30.110.10">
    <property type="entry name" value="Electron Transport, Fmn-binding Protein, Chain A"/>
    <property type="match status" value="1"/>
</dbReference>
<dbReference type="RefSeq" id="WP_239088544.1">
    <property type="nucleotide sequence ID" value="NZ_BOON01000077.1"/>
</dbReference>